<feature type="transmembrane region" description="Helical" evidence="1">
    <location>
        <begin position="322"/>
        <end position="341"/>
    </location>
</feature>
<keyword evidence="3" id="KW-1185">Reference proteome</keyword>
<evidence type="ECO:0000313" key="2">
    <source>
        <dbReference type="EMBL" id="CDR97247.1"/>
    </source>
</evidence>
<keyword evidence="1" id="KW-0472">Membrane</keyword>
<dbReference type="RefSeq" id="XP_012769433.1">
    <property type="nucleotide sequence ID" value="XM_012913979.1"/>
</dbReference>
<proteinExistence type="predicted"/>
<dbReference type="Proteomes" id="UP000033188">
    <property type="component" value="Chromosome 3"/>
</dbReference>
<evidence type="ECO:0000313" key="3">
    <source>
        <dbReference type="Proteomes" id="UP000033188"/>
    </source>
</evidence>
<protein>
    <submittedName>
        <fullName evidence="2">Uncharacterized protein</fullName>
    </submittedName>
</protein>
<dbReference type="GeneID" id="24565788"/>
<evidence type="ECO:0000256" key="1">
    <source>
        <dbReference type="SAM" id="Phobius"/>
    </source>
</evidence>
<keyword evidence="1" id="KW-1133">Transmembrane helix</keyword>
<dbReference type="EMBL" id="LK391709">
    <property type="protein sequence ID" value="CDR97247.1"/>
    <property type="molecule type" value="Genomic_DNA"/>
</dbReference>
<accession>A0A061DB94</accession>
<keyword evidence="1" id="KW-0812">Transmembrane</keyword>
<name>A0A061DB94_BABBI</name>
<dbReference type="KEGG" id="bbig:BBBOND_0311500"/>
<dbReference type="AlphaFoldDB" id="A0A061DB94"/>
<reference evidence="3" key="1">
    <citation type="journal article" date="2014" name="Nucleic Acids Res.">
        <title>The evolutionary dynamics of variant antigen genes in Babesia reveal a history of genomic innovation underlying host-parasite interaction.</title>
        <authorList>
            <person name="Jackson A.P."/>
            <person name="Otto T.D."/>
            <person name="Darby A."/>
            <person name="Ramaprasad A."/>
            <person name="Xia D."/>
            <person name="Echaide I.E."/>
            <person name="Farber M."/>
            <person name="Gahlot S."/>
            <person name="Gamble J."/>
            <person name="Gupta D."/>
            <person name="Gupta Y."/>
            <person name="Jackson L."/>
            <person name="Malandrin L."/>
            <person name="Malas T.B."/>
            <person name="Moussa E."/>
            <person name="Nair M."/>
            <person name="Reid A.J."/>
            <person name="Sanders M."/>
            <person name="Sharma J."/>
            <person name="Tracey A."/>
            <person name="Quail M.A."/>
            <person name="Weir W."/>
            <person name="Wastling J.M."/>
            <person name="Hall N."/>
            <person name="Willadsen P."/>
            <person name="Lingelbach K."/>
            <person name="Shiels B."/>
            <person name="Tait A."/>
            <person name="Berriman M."/>
            <person name="Allred D.R."/>
            <person name="Pain A."/>
        </authorList>
    </citation>
    <scope>NUCLEOTIDE SEQUENCE [LARGE SCALE GENOMIC DNA]</scope>
    <source>
        <strain evidence="3">Bond</strain>
    </source>
</reference>
<feature type="transmembrane region" description="Helical" evidence="1">
    <location>
        <begin position="287"/>
        <end position="310"/>
    </location>
</feature>
<dbReference type="OrthoDB" id="365846at2759"/>
<dbReference type="VEuPathDB" id="PiroplasmaDB:BBBOND_0311500"/>
<dbReference type="OMA" id="GAANNIC"/>
<organism evidence="2 3">
    <name type="scientific">Babesia bigemina</name>
    <dbReference type="NCBI Taxonomy" id="5866"/>
    <lineage>
        <taxon>Eukaryota</taxon>
        <taxon>Sar</taxon>
        <taxon>Alveolata</taxon>
        <taxon>Apicomplexa</taxon>
        <taxon>Aconoidasida</taxon>
        <taxon>Piroplasmida</taxon>
        <taxon>Babesiidae</taxon>
        <taxon>Babesia</taxon>
    </lineage>
</organism>
<gene>
    <name evidence="2" type="ORF">BBBOND_0311500</name>
</gene>
<feature type="transmembrane region" description="Helical" evidence="1">
    <location>
        <begin position="206"/>
        <end position="227"/>
    </location>
</feature>
<feature type="transmembrane region" description="Helical" evidence="1">
    <location>
        <begin position="247"/>
        <end position="266"/>
    </location>
</feature>
<sequence>MPPAPPGIRQRAVYSELLVSTGLLFERRHKARQLADLAQLHLQAKCYLDRWVNSEQEAREVEVTLEDEGEQSPGISDVPGDDLNVGGPVIRSVASDAAYTSEDNWNVYHRTGTKVYLTKTNNLNYEATGYSLQSDFADTDCIDTPTQLAASSSVDSIVQVYSVATAASGDTVVSICGEENTVVGASAETHAAENKERYPNRTVAKIIWTCCFLTQIIVSAVIVASLHLSNRWNWHEKFRSFHIVYPFVTYFSTRVIAQTAIDWALTRYVRSYNTPAKTDTRLELYHLINGAINNTCLVLAVAAASLPNIASEELIVYATETSAYFGIIAAILAINLIATVYQCCSKYRLLRDLSA</sequence>